<accession>A0AA46DDT4</accession>
<reference evidence="2 3" key="1">
    <citation type="submission" date="2019-03" db="EMBL/GenBank/DDBJ databases">
        <title>Genomic Encyclopedia of Type Strains, Phase IV (KMG-IV): sequencing the most valuable type-strain genomes for metagenomic binning, comparative biology and taxonomic classification.</title>
        <authorList>
            <person name="Goeker M."/>
        </authorList>
    </citation>
    <scope>NUCLEOTIDE SEQUENCE [LARGE SCALE GENOMIC DNA]</scope>
    <source>
        <strain evidence="2 3">DSM 15264</strain>
    </source>
</reference>
<proteinExistence type="predicted"/>
<feature type="region of interest" description="Disordered" evidence="1">
    <location>
        <begin position="513"/>
        <end position="536"/>
    </location>
</feature>
<comment type="caution">
    <text evidence="2">The sequence shown here is derived from an EMBL/GenBank/DDBJ whole genome shotgun (WGS) entry which is preliminary data.</text>
</comment>
<dbReference type="AlphaFoldDB" id="A0AA46DDT4"/>
<evidence type="ECO:0000256" key="1">
    <source>
        <dbReference type="SAM" id="MobiDB-lite"/>
    </source>
</evidence>
<evidence type="ECO:0000313" key="2">
    <source>
        <dbReference type="EMBL" id="TCP07485.1"/>
    </source>
</evidence>
<name>A0AA46DDT4_9BURK</name>
<organism evidence="2 3">
    <name type="scientific">Caldimonas thermodepolymerans</name>
    <dbReference type="NCBI Taxonomy" id="215580"/>
    <lineage>
        <taxon>Bacteria</taxon>
        <taxon>Pseudomonadati</taxon>
        <taxon>Pseudomonadota</taxon>
        <taxon>Betaproteobacteria</taxon>
        <taxon>Burkholderiales</taxon>
        <taxon>Sphaerotilaceae</taxon>
        <taxon>Caldimonas</taxon>
    </lineage>
</organism>
<dbReference type="NCBIfam" id="TIGR02547">
    <property type="entry name" value="casA_cse1"/>
    <property type="match status" value="1"/>
</dbReference>
<dbReference type="InterPro" id="IPR013381">
    <property type="entry name" value="CRISPR-assoc_prot_Cse1"/>
</dbReference>
<gene>
    <name evidence="2" type="ORF">EV676_10440</name>
</gene>
<evidence type="ECO:0000313" key="3">
    <source>
        <dbReference type="Proteomes" id="UP000294772"/>
    </source>
</evidence>
<sequence length="536" mass="59591">MHDLLTDELIGVRTPAGERTVNLPMLLAWLAAGQVDGYTGLRAHQTDPWHVFLVQLAASIQARHPTPALPDDPAYWHDGLLDLAEGEATAWSLVVEDVTKPAFLQHPWRGWDEDAADYGGEIKRGVLVLDPKATTPDELDVLVTAKNHDVKKSRIAPQEMDAWLYALTLCQTTSGVFGSGKYGVVRMNGGYGSRPIVAWTPSLHPSRRFADDVQQLVLMRASVQAAHGFRSRGPVLTWIKHWDRSTHQYMLQDLEPWFIEAARPVRLHRAEDGQILALGATSSARQIGPKNLESGDVGDPWIPLNAEDKKKGRSALTLPAGGFTPERLTALLFEQGYELTPLQRPRPGNEPGWFVASVLVRGQGKTEGFHRIELPIPAKARQALLTRERRDTLAHLAQSLLSDATVVAAALRTALTVYAEGGPDKADFDRDAVKAWVSRTSSQFGKRWESLYFPTLWRGAEEDHDRVRQDWCDVLLQLAQSLLDDAHTRLPVPSNRRMRALIQSQSAFIGSLRKKQFPTTSSNAPHRTETEEETTA</sequence>
<protein>
    <submittedName>
        <fullName evidence="2">CRISPR-associated Cse1 family protein</fullName>
    </submittedName>
</protein>
<dbReference type="EMBL" id="SLXF01000004">
    <property type="protein sequence ID" value="TCP07485.1"/>
    <property type="molecule type" value="Genomic_DNA"/>
</dbReference>
<dbReference type="Proteomes" id="UP000294772">
    <property type="component" value="Unassembled WGS sequence"/>
</dbReference>
<dbReference type="RefSeq" id="WP_132764646.1">
    <property type="nucleotide sequence ID" value="NZ_CP110416.1"/>
</dbReference>